<sequence length="104" mass="11700">MKFLITLFLIAQLGLFVRNSSAQVANFDNSPYNMQNSPYNMDNSPYNMRNSPYNMDNSAYNANSKNGVYDNSGNRIGYEVKAPSGVTNYFDNSGNRIGYTPSKR</sequence>
<evidence type="ECO:0000313" key="3">
    <source>
        <dbReference type="EMBL" id="AWW50570.1"/>
    </source>
</evidence>
<dbReference type="RefSeq" id="WP_112295103.1">
    <property type="nucleotide sequence ID" value="NZ_CBCSBS010000002.1"/>
</dbReference>
<proteinExistence type="predicted"/>
<feature type="signal peptide" evidence="2">
    <location>
        <begin position="1"/>
        <end position="22"/>
    </location>
</feature>
<evidence type="ECO:0000313" key="4">
    <source>
        <dbReference type="Proteomes" id="UP000248592"/>
    </source>
</evidence>
<keyword evidence="2" id="KW-0732">Signal</keyword>
<dbReference type="AlphaFoldDB" id="A0A2Z4JV28"/>
<feature type="chain" id="PRO_5016439441" description="PBCV-specific basic adaptor domain-containing protein" evidence="2">
    <location>
        <begin position="23"/>
        <end position="104"/>
    </location>
</feature>
<dbReference type="EMBL" id="CP030085">
    <property type="protein sequence ID" value="AWW50570.1"/>
    <property type="molecule type" value="Genomic_DNA"/>
</dbReference>
<gene>
    <name evidence="3" type="ORF">Pas1_09360</name>
</gene>
<accession>A0A2Z4JV28</accession>
<evidence type="ECO:0000256" key="2">
    <source>
        <dbReference type="SAM" id="SignalP"/>
    </source>
</evidence>
<reference evidence="4" key="1">
    <citation type="submission" date="2018-06" db="EMBL/GenBank/DDBJ databases">
        <title>Description of a new Polynucleobacter species.</title>
        <authorList>
            <person name="Hahn M.W."/>
        </authorList>
    </citation>
    <scope>NUCLEOTIDE SEQUENCE [LARGE SCALE GENOMIC DNA]</scope>
    <source>
        <strain evidence="4">MG-25-Pas1-D2</strain>
    </source>
</reference>
<feature type="region of interest" description="Disordered" evidence="1">
    <location>
        <begin position="27"/>
        <end position="52"/>
    </location>
</feature>
<dbReference type="Proteomes" id="UP000248592">
    <property type="component" value="Chromosome"/>
</dbReference>
<organism evidence="3 4">
    <name type="scientific">Polynucleobacter paneuropaeus</name>
    <dbReference type="NCBI Taxonomy" id="2527775"/>
    <lineage>
        <taxon>Bacteria</taxon>
        <taxon>Pseudomonadati</taxon>
        <taxon>Pseudomonadota</taxon>
        <taxon>Betaproteobacteria</taxon>
        <taxon>Burkholderiales</taxon>
        <taxon>Burkholderiaceae</taxon>
        <taxon>Polynucleobacter</taxon>
    </lineage>
</organism>
<name>A0A2Z4JV28_9BURK</name>
<evidence type="ECO:0000256" key="1">
    <source>
        <dbReference type="SAM" id="MobiDB-lite"/>
    </source>
</evidence>
<protein>
    <recommendedName>
        <fullName evidence="5">PBCV-specific basic adaptor domain-containing protein</fullName>
    </recommendedName>
</protein>
<evidence type="ECO:0008006" key="5">
    <source>
        <dbReference type="Google" id="ProtNLM"/>
    </source>
</evidence>